<keyword evidence="3" id="KW-1185">Reference proteome</keyword>
<proteinExistence type="predicted"/>
<gene>
    <name evidence="2" type="ORF">KS4_00150</name>
</gene>
<organism evidence="2 3">
    <name type="scientific">Poriferisphaera corsica</name>
    <dbReference type="NCBI Taxonomy" id="2528020"/>
    <lineage>
        <taxon>Bacteria</taxon>
        <taxon>Pseudomonadati</taxon>
        <taxon>Planctomycetota</taxon>
        <taxon>Phycisphaerae</taxon>
        <taxon>Phycisphaerales</taxon>
        <taxon>Phycisphaeraceae</taxon>
        <taxon>Poriferisphaera</taxon>
    </lineage>
</organism>
<feature type="region of interest" description="Disordered" evidence="1">
    <location>
        <begin position="125"/>
        <end position="206"/>
    </location>
</feature>
<sequence length="247" mass="27858">MKRWHLNFEVCVWSLILFALLIGGLGGMVWGQSLDELLGLEGDGENVEQKEITEEKPSLELELMQGEDELVRMLRDENPADLFEQVIVEMRDVGGWLKGGEFGDQTQRGQREIVLKLDQIIAQAKQNQGGKGGGKGGQKQKQSNQDRSGEQQAGQKKGQGGQQGKAQRSRGENKGQAGVSEARKAVGDEGKLRESRSEWGQLPERVRKEIEEGMNERYSVKYRRLTELYYKRLVELQNEKQSQGDQQ</sequence>
<dbReference type="EMBL" id="CP036425">
    <property type="protein sequence ID" value="QDU31987.1"/>
    <property type="molecule type" value="Genomic_DNA"/>
</dbReference>
<evidence type="ECO:0000313" key="3">
    <source>
        <dbReference type="Proteomes" id="UP000317369"/>
    </source>
</evidence>
<accession>A0A517YP31</accession>
<reference evidence="2 3" key="1">
    <citation type="submission" date="2019-02" db="EMBL/GenBank/DDBJ databases">
        <title>Deep-cultivation of Planctomycetes and their phenomic and genomic characterization uncovers novel biology.</title>
        <authorList>
            <person name="Wiegand S."/>
            <person name="Jogler M."/>
            <person name="Boedeker C."/>
            <person name="Pinto D."/>
            <person name="Vollmers J."/>
            <person name="Rivas-Marin E."/>
            <person name="Kohn T."/>
            <person name="Peeters S.H."/>
            <person name="Heuer A."/>
            <person name="Rast P."/>
            <person name="Oberbeckmann S."/>
            <person name="Bunk B."/>
            <person name="Jeske O."/>
            <person name="Meyerdierks A."/>
            <person name="Storesund J.E."/>
            <person name="Kallscheuer N."/>
            <person name="Luecker S."/>
            <person name="Lage O.M."/>
            <person name="Pohl T."/>
            <person name="Merkel B.J."/>
            <person name="Hornburger P."/>
            <person name="Mueller R.-W."/>
            <person name="Bruemmer F."/>
            <person name="Labrenz M."/>
            <person name="Spormann A.M."/>
            <person name="Op den Camp H."/>
            <person name="Overmann J."/>
            <person name="Amann R."/>
            <person name="Jetten M.S.M."/>
            <person name="Mascher T."/>
            <person name="Medema M.H."/>
            <person name="Devos D.P."/>
            <person name="Kaster A.-K."/>
            <person name="Ovreas L."/>
            <person name="Rohde M."/>
            <person name="Galperin M.Y."/>
            <person name="Jogler C."/>
        </authorList>
    </citation>
    <scope>NUCLEOTIDE SEQUENCE [LARGE SCALE GENOMIC DNA]</scope>
    <source>
        <strain evidence="2 3">KS4</strain>
    </source>
</reference>
<dbReference type="OrthoDB" id="277548at2"/>
<feature type="compositionally biased region" description="Basic and acidic residues" evidence="1">
    <location>
        <begin position="181"/>
        <end position="197"/>
    </location>
</feature>
<dbReference type="KEGG" id="pcor:KS4_00150"/>
<evidence type="ECO:0000256" key="1">
    <source>
        <dbReference type="SAM" id="MobiDB-lite"/>
    </source>
</evidence>
<dbReference type="Proteomes" id="UP000317369">
    <property type="component" value="Chromosome"/>
</dbReference>
<evidence type="ECO:0000313" key="2">
    <source>
        <dbReference type="EMBL" id="QDU31987.1"/>
    </source>
</evidence>
<dbReference type="RefSeq" id="WP_145072807.1">
    <property type="nucleotide sequence ID" value="NZ_CP036425.1"/>
</dbReference>
<protein>
    <submittedName>
        <fullName evidence="2">Uncharacterized protein</fullName>
    </submittedName>
</protein>
<name>A0A517YP31_9BACT</name>
<dbReference type="AlphaFoldDB" id="A0A517YP31"/>